<keyword evidence="1" id="KW-0805">Transcription regulation</keyword>
<proteinExistence type="predicted"/>
<dbReference type="SUPFAM" id="SSF46894">
    <property type="entry name" value="C-terminal effector domain of the bipartite response regulators"/>
    <property type="match status" value="1"/>
</dbReference>
<dbReference type="PRINTS" id="PR00038">
    <property type="entry name" value="HTHLUXR"/>
</dbReference>
<evidence type="ECO:0000313" key="5">
    <source>
        <dbReference type="EMBL" id="GAA4898227.1"/>
    </source>
</evidence>
<evidence type="ECO:0000256" key="3">
    <source>
        <dbReference type="ARBA" id="ARBA00023163"/>
    </source>
</evidence>
<name>A0ABP9FEJ3_9GAMM</name>
<dbReference type="InterPro" id="IPR000792">
    <property type="entry name" value="Tscrpt_reg_LuxR_C"/>
</dbReference>
<dbReference type="EMBL" id="BAABJZ010000099">
    <property type="protein sequence ID" value="GAA4898227.1"/>
    <property type="molecule type" value="Genomic_DNA"/>
</dbReference>
<dbReference type="Pfam" id="PF00196">
    <property type="entry name" value="GerE"/>
    <property type="match status" value="1"/>
</dbReference>
<evidence type="ECO:0000256" key="1">
    <source>
        <dbReference type="ARBA" id="ARBA00023015"/>
    </source>
</evidence>
<keyword evidence="2" id="KW-0238">DNA-binding</keyword>
<evidence type="ECO:0000256" key="2">
    <source>
        <dbReference type="ARBA" id="ARBA00023125"/>
    </source>
</evidence>
<comment type="caution">
    <text evidence="5">The sequence shown here is derived from an EMBL/GenBank/DDBJ whole genome shotgun (WGS) entry which is preliminary data.</text>
</comment>
<dbReference type="RefSeq" id="WP_345336712.1">
    <property type="nucleotide sequence ID" value="NZ_BAABJZ010000099.1"/>
</dbReference>
<dbReference type="SMART" id="SM00421">
    <property type="entry name" value="HTH_LUXR"/>
    <property type="match status" value="1"/>
</dbReference>
<dbReference type="PROSITE" id="PS50043">
    <property type="entry name" value="HTH_LUXR_2"/>
    <property type="match status" value="1"/>
</dbReference>
<dbReference type="Proteomes" id="UP001499988">
    <property type="component" value="Unassembled WGS sequence"/>
</dbReference>
<feature type="domain" description="HTH luxR-type" evidence="4">
    <location>
        <begin position="146"/>
        <end position="211"/>
    </location>
</feature>
<keyword evidence="6" id="KW-1185">Reference proteome</keyword>
<dbReference type="Gene3D" id="1.10.10.10">
    <property type="entry name" value="Winged helix-like DNA-binding domain superfamily/Winged helix DNA-binding domain"/>
    <property type="match status" value="1"/>
</dbReference>
<gene>
    <name evidence="5" type="ORF">GCM10023333_34550</name>
</gene>
<evidence type="ECO:0000313" key="6">
    <source>
        <dbReference type="Proteomes" id="UP001499988"/>
    </source>
</evidence>
<dbReference type="InterPro" id="IPR016032">
    <property type="entry name" value="Sig_transdc_resp-reg_C-effctor"/>
</dbReference>
<protein>
    <recommendedName>
        <fullName evidence="4">HTH luxR-type domain-containing protein</fullName>
    </recommendedName>
</protein>
<keyword evidence="3" id="KW-0804">Transcription</keyword>
<dbReference type="PANTHER" id="PTHR44688">
    <property type="entry name" value="DNA-BINDING TRANSCRIPTIONAL ACTIVATOR DEVR_DOSR"/>
    <property type="match status" value="1"/>
</dbReference>
<accession>A0ABP9FEJ3</accession>
<dbReference type="PANTHER" id="PTHR44688:SF16">
    <property type="entry name" value="DNA-BINDING TRANSCRIPTIONAL ACTIVATOR DEVR_DOSR"/>
    <property type="match status" value="1"/>
</dbReference>
<sequence length="217" mass="24298">MKHLESLIRQAEAVSTLEQLQAWFALSEVQASHCLGMAVATAQSPTVFDVQQVAATGIVAEAHRAPLIACLMSESKPRLWRELTQEPAAERCVVVPRKGGEGESVAVFIRLPLIPVCQELIWAEKLGWFWGIILPYLLQAYRRALPAKPMPLISPREKECLRWASEGKTSWEISQILQISERTVNFHLSNCMEKTGSVNRQQAIAKCLIRGQLADWV</sequence>
<dbReference type="CDD" id="cd06170">
    <property type="entry name" value="LuxR_C_like"/>
    <property type="match status" value="1"/>
</dbReference>
<dbReference type="InterPro" id="IPR036388">
    <property type="entry name" value="WH-like_DNA-bd_sf"/>
</dbReference>
<evidence type="ECO:0000259" key="4">
    <source>
        <dbReference type="PROSITE" id="PS50043"/>
    </source>
</evidence>
<reference evidence="6" key="1">
    <citation type="journal article" date="2019" name="Int. J. Syst. Evol. Microbiol.">
        <title>The Global Catalogue of Microorganisms (GCM) 10K type strain sequencing project: providing services to taxonomists for standard genome sequencing and annotation.</title>
        <authorList>
            <consortium name="The Broad Institute Genomics Platform"/>
            <consortium name="The Broad Institute Genome Sequencing Center for Infectious Disease"/>
            <person name="Wu L."/>
            <person name="Ma J."/>
        </authorList>
    </citation>
    <scope>NUCLEOTIDE SEQUENCE [LARGE SCALE GENOMIC DNA]</scope>
    <source>
        <strain evidence="6">JCM 18401</strain>
    </source>
</reference>
<organism evidence="5 6">
    <name type="scientific">Ferrimonas pelagia</name>
    <dbReference type="NCBI Taxonomy" id="1177826"/>
    <lineage>
        <taxon>Bacteria</taxon>
        <taxon>Pseudomonadati</taxon>
        <taxon>Pseudomonadota</taxon>
        <taxon>Gammaproteobacteria</taxon>
        <taxon>Alteromonadales</taxon>
        <taxon>Ferrimonadaceae</taxon>
        <taxon>Ferrimonas</taxon>
    </lineage>
</organism>